<evidence type="ECO:0000313" key="1">
    <source>
        <dbReference type="EMBL" id="PIK41979.1"/>
    </source>
</evidence>
<sequence>SIMAQQPAEVASTIASHHDHQTQTSTIQGLEVASANQIPIPIVDLFECSPRVDESGLNLILQSDLSLSILSSLQTLMIHDVDRNLTSEEWSAILSYSAQCTSLKMLNASFCRIVIPP</sequence>
<keyword evidence="2" id="KW-1185">Reference proteome</keyword>
<reference evidence="1 2" key="1">
    <citation type="journal article" date="2017" name="PLoS Biol.">
        <title>The sea cucumber genome provides insights into morphological evolution and visceral regeneration.</title>
        <authorList>
            <person name="Zhang X."/>
            <person name="Sun L."/>
            <person name="Yuan J."/>
            <person name="Sun Y."/>
            <person name="Gao Y."/>
            <person name="Zhang L."/>
            <person name="Li S."/>
            <person name="Dai H."/>
            <person name="Hamel J.F."/>
            <person name="Liu C."/>
            <person name="Yu Y."/>
            <person name="Liu S."/>
            <person name="Lin W."/>
            <person name="Guo K."/>
            <person name="Jin S."/>
            <person name="Xu P."/>
            <person name="Storey K.B."/>
            <person name="Huan P."/>
            <person name="Zhang T."/>
            <person name="Zhou Y."/>
            <person name="Zhang J."/>
            <person name="Lin C."/>
            <person name="Li X."/>
            <person name="Xing L."/>
            <person name="Huo D."/>
            <person name="Sun M."/>
            <person name="Wang L."/>
            <person name="Mercier A."/>
            <person name="Li F."/>
            <person name="Yang H."/>
            <person name="Xiang J."/>
        </authorList>
    </citation>
    <scope>NUCLEOTIDE SEQUENCE [LARGE SCALE GENOMIC DNA]</scope>
    <source>
        <strain evidence="1">Shaxun</strain>
        <tissue evidence="1">Muscle</tissue>
    </source>
</reference>
<proteinExistence type="predicted"/>
<organism evidence="1 2">
    <name type="scientific">Stichopus japonicus</name>
    <name type="common">Sea cucumber</name>
    <dbReference type="NCBI Taxonomy" id="307972"/>
    <lineage>
        <taxon>Eukaryota</taxon>
        <taxon>Metazoa</taxon>
        <taxon>Echinodermata</taxon>
        <taxon>Eleutherozoa</taxon>
        <taxon>Echinozoa</taxon>
        <taxon>Holothuroidea</taxon>
        <taxon>Aspidochirotacea</taxon>
        <taxon>Aspidochirotida</taxon>
        <taxon>Stichopodidae</taxon>
        <taxon>Apostichopus</taxon>
    </lineage>
</organism>
<comment type="caution">
    <text evidence="1">The sequence shown here is derived from an EMBL/GenBank/DDBJ whole genome shotgun (WGS) entry which is preliminary data.</text>
</comment>
<dbReference type="EMBL" id="MRZV01000971">
    <property type="protein sequence ID" value="PIK41979.1"/>
    <property type="molecule type" value="Genomic_DNA"/>
</dbReference>
<dbReference type="AlphaFoldDB" id="A0A2G8K1Y9"/>
<feature type="non-terminal residue" evidence="1">
    <location>
        <position position="1"/>
    </location>
</feature>
<dbReference type="Proteomes" id="UP000230750">
    <property type="component" value="Unassembled WGS sequence"/>
</dbReference>
<accession>A0A2G8K1Y9</accession>
<protein>
    <submittedName>
        <fullName evidence="1">Uncharacterized protein</fullName>
    </submittedName>
</protein>
<name>A0A2G8K1Y9_STIJA</name>
<gene>
    <name evidence="1" type="ORF">BSL78_21168</name>
</gene>
<dbReference type="SUPFAM" id="SSF52047">
    <property type="entry name" value="RNI-like"/>
    <property type="match status" value="1"/>
</dbReference>
<evidence type="ECO:0000313" key="2">
    <source>
        <dbReference type="Proteomes" id="UP000230750"/>
    </source>
</evidence>